<evidence type="ECO:0000256" key="2">
    <source>
        <dbReference type="ARBA" id="ARBA00022598"/>
    </source>
</evidence>
<dbReference type="InterPro" id="IPR003781">
    <property type="entry name" value="CoA-bd"/>
</dbReference>
<evidence type="ECO:0000259" key="8">
    <source>
        <dbReference type="PROSITE" id="PS51186"/>
    </source>
</evidence>
<dbReference type="Gene3D" id="3.30.1490.20">
    <property type="entry name" value="ATP-grasp fold, A domain"/>
    <property type="match status" value="1"/>
</dbReference>
<keyword evidence="3 6" id="KW-0547">Nucleotide-binding</keyword>
<dbReference type="GO" id="GO:0043758">
    <property type="term" value="F:acetate-CoA ligase (ADP-forming) activity"/>
    <property type="evidence" value="ECO:0007669"/>
    <property type="project" value="InterPro"/>
</dbReference>
<dbReference type="Pfam" id="PF13380">
    <property type="entry name" value="CoA_binding_2"/>
    <property type="match status" value="1"/>
</dbReference>
<evidence type="ECO:0000256" key="6">
    <source>
        <dbReference type="PROSITE-ProRule" id="PRU00409"/>
    </source>
</evidence>
<evidence type="ECO:0000313" key="9">
    <source>
        <dbReference type="EMBL" id="ABC22604.1"/>
    </source>
</evidence>
<organism evidence="9 10">
    <name type="scientific">Rhodospirillum rubrum (strain ATCC 11170 / ATH 1.1.1 / DSM 467 / LMG 4362 / NCIMB 8255 / S1)</name>
    <dbReference type="NCBI Taxonomy" id="269796"/>
    <lineage>
        <taxon>Bacteria</taxon>
        <taxon>Pseudomonadati</taxon>
        <taxon>Pseudomonadota</taxon>
        <taxon>Alphaproteobacteria</taxon>
        <taxon>Rhodospirillales</taxon>
        <taxon>Rhodospirillaceae</taxon>
        <taxon>Rhodospirillum</taxon>
    </lineage>
</organism>
<dbReference type="PROSITE" id="PS50975">
    <property type="entry name" value="ATP_GRASP"/>
    <property type="match status" value="1"/>
</dbReference>
<dbReference type="EnsemblBacteria" id="ABC22604">
    <property type="protein sequence ID" value="ABC22604"/>
    <property type="gene ID" value="Rru_A1804"/>
</dbReference>
<dbReference type="PhylomeDB" id="Q2RTE1"/>
<dbReference type="InterPro" id="IPR016181">
    <property type="entry name" value="Acyl_CoA_acyltransferase"/>
</dbReference>
<dbReference type="Gene3D" id="3.40.630.30">
    <property type="match status" value="1"/>
</dbReference>
<dbReference type="GO" id="GO:0004775">
    <property type="term" value="F:succinate-CoA ligase (ADP-forming) activity"/>
    <property type="evidence" value="ECO:0007669"/>
    <property type="project" value="UniProtKB-EC"/>
</dbReference>
<reference evidence="9 10" key="1">
    <citation type="journal article" date="2011" name="Stand. Genomic Sci.">
        <title>Complete genome sequence of Rhodospirillum rubrum type strain (S1).</title>
        <authorList>
            <person name="Munk A.C."/>
            <person name="Copeland A."/>
            <person name="Lucas S."/>
            <person name="Lapidus A."/>
            <person name="Del Rio T.G."/>
            <person name="Barry K."/>
            <person name="Detter J.C."/>
            <person name="Hammon N."/>
            <person name="Israni S."/>
            <person name="Pitluck S."/>
            <person name="Brettin T."/>
            <person name="Bruce D."/>
            <person name="Han C."/>
            <person name="Tapia R."/>
            <person name="Gilna P."/>
            <person name="Schmutz J."/>
            <person name="Larimer F."/>
            <person name="Land M."/>
            <person name="Kyrpides N.C."/>
            <person name="Mavromatis K."/>
            <person name="Richardson P."/>
            <person name="Rohde M."/>
            <person name="Goker M."/>
            <person name="Klenk H.P."/>
            <person name="Zhang Y."/>
            <person name="Roberts G.P."/>
            <person name="Reslewic S."/>
            <person name="Schwartz D.C."/>
        </authorList>
    </citation>
    <scope>NUCLEOTIDE SEQUENCE [LARGE SCALE GENOMIC DNA]</scope>
    <source>
        <strain evidence="10">ATCC 11170 / ATH 1.1.1 / DSM 467 / LMG 4362 / NCIMB 8255 / S1</strain>
    </source>
</reference>
<dbReference type="Gene3D" id="3.30.470.20">
    <property type="entry name" value="ATP-grasp fold, B domain"/>
    <property type="match status" value="1"/>
</dbReference>
<dbReference type="PATRIC" id="fig|269796.9.peg.1882"/>
<dbReference type="InterPro" id="IPR043938">
    <property type="entry name" value="Ligase_CoA_dom"/>
</dbReference>
<gene>
    <name evidence="9" type="ordered locus">Rru_A1804</name>
</gene>
<protein>
    <submittedName>
        <fullName evidence="9">N-acetyltransferase</fullName>
        <ecNumber evidence="9">6.2.1.5</ecNumber>
    </submittedName>
</protein>
<dbReference type="eggNOG" id="COG0045">
    <property type="taxonomic scope" value="Bacteria"/>
</dbReference>
<dbReference type="InterPro" id="IPR036291">
    <property type="entry name" value="NAD(P)-bd_dom_sf"/>
</dbReference>
<keyword evidence="4 6" id="KW-0067">ATP-binding</keyword>
<evidence type="ECO:0000313" key="10">
    <source>
        <dbReference type="Proteomes" id="UP000001929"/>
    </source>
</evidence>
<accession>Q2RTE1</accession>
<dbReference type="Gene3D" id="3.40.50.261">
    <property type="entry name" value="Succinyl-CoA synthetase domains"/>
    <property type="match status" value="2"/>
</dbReference>
<dbReference type="AlphaFoldDB" id="Q2RTE1"/>
<dbReference type="PANTHER" id="PTHR43334:SF1">
    <property type="entry name" value="3-HYDROXYPROPIONATE--COA LIGASE [ADP-FORMING]"/>
    <property type="match status" value="1"/>
</dbReference>
<dbReference type="Gene3D" id="3.40.50.720">
    <property type="entry name" value="NAD(P)-binding Rossmann-like Domain"/>
    <property type="match status" value="1"/>
</dbReference>
<dbReference type="Pfam" id="PF13607">
    <property type="entry name" value="Succ_CoA_lig"/>
    <property type="match status" value="1"/>
</dbReference>
<dbReference type="InterPro" id="IPR000182">
    <property type="entry name" value="GNAT_dom"/>
</dbReference>
<dbReference type="Pfam" id="PF19045">
    <property type="entry name" value="Ligase_CoA_2"/>
    <property type="match status" value="1"/>
</dbReference>
<dbReference type="HOGENOM" id="CLU_007415_0_2_5"/>
<feature type="domain" description="N-acetyltransferase" evidence="8">
    <location>
        <begin position="751"/>
        <end position="906"/>
    </location>
</feature>
<dbReference type="FunFam" id="3.30.1490.20:FF:000020">
    <property type="entry name" value="Protein lysine acetyltransferase"/>
    <property type="match status" value="1"/>
</dbReference>
<dbReference type="SMART" id="SM00881">
    <property type="entry name" value="CoA_binding"/>
    <property type="match status" value="1"/>
</dbReference>
<keyword evidence="1" id="KW-0816">Tricarboxylic acid cycle</keyword>
<keyword evidence="2 9" id="KW-0436">Ligase</keyword>
<dbReference type="PANTHER" id="PTHR43334">
    <property type="entry name" value="ACETATE--COA LIGASE [ADP-FORMING]"/>
    <property type="match status" value="1"/>
</dbReference>
<dbReference type="SUPFAM" id="SSF56059">
    <property type="entry name" value="Glutathione synthetase ATP-binding domain-like"/>
    <property type="match status" value="1"/>
</dbReference>
<dbReference type="InterPro" id="IPR032875">
    <property type="entry name" value="Succ_CoA_lig_flav_dom"/>
</dbReference>
<evidence type="ECO:0000256" key="4">
    <source>
        <dbReference type="ARBA" id="ARBA00022840"/>
    </source>
</evidence>
<dbReference type="EC" id="6.2.1.5" evidence="9"/>
<dbReference type="SUPFAM" id="SSF51735">
    <property type="entry name" value="NAD(P)-binding Rossmann-fold domains"/>
    <property type="match status" value="1"/>
</dbReference>
<sequence length="913" mass="98308">MGAEPSAGVGRRPMSVRNLSALFAPRSVAVIGASNQANTVGHLVMRNLLSGGFGGPIMPVNPKYQAVGGVLAYADVASLPVAPDLAIVCSPPDSVPMAVAELGDRGTKACIVMTEGLSRAREAGGRSLQQATLDAARRHMVRVLGPNSVGLLVPALGLNASFSHQPALPGKAAFISQSGALCTAVLDWAKGRGIGFSHFVSLGDKADVDFGDAVDYLGAQPDVRAVLLYIETLTDARKFMSAARSAARNKPVIVIKSGRGEEGARAAASHTGNLAGTDSIHDIAFKRAGMLRVYSLEELFSAVETIAHTRRPMRGERLAILTNGGGIGVMAVDELSDRGGTLAKLSPETLARLHTVVPASTVVANPLNIGGSAPGERYTAALEVLLDSHDVDAVLVMHAPSAFSSPSDIARKVIDVARARRTASIFTCWVGQASVTEARGLFAEAQIPTFSTPDEGVQGFMHMVDYRRNQDMLMETPPSLPSEFTANTNSARTIVDLAIERGHLIMSEPEAKAVFAAYGIPTVETHIAHTAEEAEDVARRMNGPVALKILSRDITHKSDVGGVVLDLDHPETVRKAAEDMIGRVTATFPGARLEGFTVQRMARRPGAHELIVGATTDPIFGPVILFGQGGTAVEIIRDRSVALPPLNMALAHDMLERTRVFRLLEGYRDKPAADIESICVTLIQVAQMMIDIPEIVELEINPLFADSRGVLAVDARVRLEPGKTKGPHRLAIRPYPKQLEETFTMTDGRAVVLRPIRPEDEPKHHEFVSRLTAEDVRFRFFGLVKELPHDQMARLTQIDYAREMAFVAQLDEGGARQTLGVVRAVTDPDNETTEFSVVVRSDLKGSGLGKALMKKIIRYCQERRTKAMVGQVLRDNRRMLKFCEGLGFERIGIVDDDVVELKLDLAKVNLNAT</sequence>
<dbReference type="InterPro" id="IPR013815">
    <property type="entry name" value="ATP_grasp_subdomain_1"/>
</dbReference>
<name>Q2RTE1_RHORT</name>
<dbReference type="STRING" id="269796.Rru_A1804"/>
<evidence type="ECO:0000256" key="3">
    <source>
        <dbReference type="ARBA" id="ARBA00022741"/>
    </source>
</evidence>
<dbReference type="GO" id="GO:0006099">
    <property type="term" value="P:tricarboxylic acid cycle"/>
    <property type="evidence" value="ECO:0007669"/>
    <property type="project" value="UniProtKB-KW"/>
</dbReference>
<dbReference type="SUPFAM" id="SSF52210">
    <property type="entry name" value="Succinyl-CoA synthetase domains"/>
    <property type="match status" value="2"/>
</dbReference>
<dbReference type="GO" id="GO:0005524">
    <property type="term" value="F:ATP binding"/>
    <property type="evidence" value="ECO:0007669"/>
    <property type="project" value="UniProtKB-UniRule"/>
</dbReference>
<evidence type="ECO:0000256" key="1">
    <source>
        <dbReference type="ARBA" id="ARBA00022532"/>
    </source>
</evidence>
<keyword evidence="10" id="KW-1185">Reference proteome</keyword>
<dbReference type="PROSITE" id="PS51186">
    <property type="entry name" value="GNAT"/>
    <property type="match status" value="1"/>
</dbReference>
<dbReference type="EMBL" id="CP000230">
    <property type="protein sequence ID" value="ABC22604.1"/>
    <property type="molecule type" value="Genomic_DNA"/>
</dbReference>
<dbReference type="GO" id="GO:0046872">
    <property type="term" value="F:metal ion binding"/>
    <property type="evidence" value="ECO:0007669"/>
    <property type="project" value="InterPro"/>
</dbReference>
<comment type="similarity">
    <text evidence="5">In the N-terminal section; belongs to the acetate CoA ligase alpha subunit family.</text>
</comment>
<dbReference type="InterPro" id="IPR011761">
    <property type="entry name" value="ATP-grasp"/>
</dbReference>
<dbReference type="Pfam" id="PF13549">
    <property type="entry name" value="ATP-grasp_5"/>
    <property type="match status" value="1"/>
</dbReference>
<dbReference type="eggNOG" id="COG1042">
    <property type="taxonomic scope" value="Bacteria"/>
</dbReference>
<dbReference type="SUPFAM" id="SSF55729">
    <property type="entry name" value="Acyl-CoA N-acyltransferases (Nat)"/>
    <property type="match status" value="1"/>
</dbReference>
<dbReference type="InterPro" id="IPR051538">
    <property type="entry name" value="Acyl-CoA_Synth/Transferase"/>
</dbReference>
<dbReference type="Pfam" id="PF00583">
    <property type="entry name" value="Acetyltransf_1"/>
    <property type="match status" value="1"/>
</dbReference>
<dbReference type="Proteomes" id="UP000001929">
    <property type="component" value="Chromosome"/>
</dbReference>
<dbReference type="InterPro" id="IPR016102">
    <property type="entry name" value="Succinyl-CoA_synth-like"/>
</dbReference>
<evidence type="ECO:0000256" key="5">
    <source>
        <dbReference type="ARBA" id="ARBA00060888"/>
    </source>
</evidence>
<evidence type="ECO:0000259" key="7">
    <source>
        <dbReference type="PROSITE" id="PS50975"/>
    </source>
</evidence>
<proteinExistence type="inferred from homology"/>
<feature type="domain" description="ATP-grasp" evidence="7">
    <location>
        <begin position="512"/>
        <end position="548"/>
    </location>
</feature>
<dbReference type="KEGG" id="rru:Rru_A1804"/>
<dbReference type="GO" id="GO:0016747">
    <property type="term" value="F:acyltransferase activity, transferring groups other than amino-acyl groups"/>
    <property type="evidence" value="ECO:0007669"/>
    <property type="project" value="InterPro"/>
</dbReference>